<evidence type="ECO:0000256" key="6">
    <source>
        <dbReference type="SAM" id="Phobius"/>
    </source>
</evidence>
<feature type="transmembrane region" description="Helical" evidence="6">
    <location>
        <begin position="107"/>
        <end position="128"/>
    </location>
</feature>
<feature type="transmembrane region" description="Helical" evidence="6">
    <location>
        <begin position="284"/>
        <end position="306"/>
    </location>
</feature>
<evidence type="ECO:0000256" key="2">
    <source>
        <dbReference type="ARBA" id="ARBA00022475"/>
    </source>
</evidence>
<gene>
    <name evidence="7" type="ORF">QQX09_12020</name>
</gene>
<feature type="transmembrane region" description="Helical" evidence="6">
    <location>
        <begin position="345"/>
        <end position="366"/>
    </location>
</feature>
<evidence type="ECO:0000256" key="3">
    <source>
        <dbReference type="ARBA" id="ARBA00022692"/>
    </source>
</evidence>
<keyword evidence="5 6" id="KW-0472">Membrane</keyword>
<keyword evidence="3 6" id="KW-0812">Transmembrane</keyword>
<dbReference type="CDD" id="cd06580">
    <property type="entry name" value="TM_PBP1_transp_TpRbsC_like"/>
    <property type="match status" value="1"/>
</dbReference>
<feature type="transmembrane region" description="Helical" evidence="6">
    <location>
        <begin position="318"/>
        <end position="338"/>
    </location>
</feature>
<evidence type="ECO:0000256" key="4">
    <source>
        <dbReference type="ARBA" id="ARBA00022989"/>
    </source>
</evidence>
<sequence length="407" mass="42395">MSADSQTTDRPDEEAPAEDRWRRALREIVESSSMVVFMAIVASMIIGGVLIIFADEAVRESAAYFFSRPGDTFSAIGAALGSAYSAMFNGAVLNLEASSFAGVIKPLTQTLTMATPLIFAGLGLGIGFRAGLFNIGAQGQLLMGATLGAYIGFAFDLPWGIHLLLAVIGCAVGGAIWGFIPGILKAKRGAHEVIVTIMLNYVALYLVAWLLSLDAFQREGSDNPISPIVAETAQYPQILGVQFNLHLGFLLALACAWGAWWLMERSTIGFRLRAVGANPSAARTAGMSISTATILTMVIAGGLAGLAGSAPVLGTQKFLTDATAGSLGFDAITVALLGRSRPLGIVLAAILFGGLQASGPSLQVNAGLPVDIVVVIQALIVLFIAAPPLVRALFRLPAPAHEKEVAA</sequence>
<evidence type="ECO:0000256" key="1">
    <source>
        <dbReference type="ARBA" id="ARBA00004651"/>
    </source>
</evidence>
<evidence type="ECO:0000313" key="7">
    <source>
        <dbReference type="EMBL" id="MDN4476583.1"/>
    </source>
</evidence>
<reference evidence="7" key="1">
    <citation type="submission" date="2023-06" db="EMBL/GenBank/DDBJ databases">
        <title>Sysu t00192.</title>
        <authorList>
            <person name="Gao L."/>
            <person name="Fang B.-Z."/>
            <person name="Li W.-J."/>
        </authorList>
    </citation>
    <scope>NUCLEOTIDE SEQUENCE</scope>
    <source>
        <strain evidence="7">SYSU T00192</strain>
    </source>
</reference>
<feature type="transmembrane region" description="Helical" evidence="6">
    <location>
        <begin position="159"/>
        <end position="180"/>
    </location>
</feature>
<proteinExistence type="predicted"/>
<dbReference type="PANTHER" id="PTHR47089">
    <property type="entry name" value="ABC TRANSPORTER, PERMEASE PROTEIN"/>
    <property type="match status" value="1"/>
</dbReference>
<keyword evidence="4 6" id="KW-1133">Transmembrane helix</keyword>
<dbReference type="RefSeq" id="WP_301135070.1">
    <property type="nucleotide sequence ID" value="NZ_JAUHPW010000010.1"/>
</dbReference>
<keyword evidence="2" id="KW-1003">Cell membrane</keyword>
<accession>A0ABT8GBS8</accession>
<dbReference type="PANTHER" id="PTHR47089:SF1">
    <property type="entry name" value="GUANOSINE ABC TRANSPORTER PERMEASE PROTEIN NUPP"/>
    <property type="match status" value="1"/>
</dbReference>
<dbReference type="InterPro" id="IPR001851">
    <property type="entry name" value="ABC_transp_permease"/>
</dbReference>
<comment type="subcellular location">
    <subcellularLocation>
        <location evidence="1">Cell membrane</location>
        <topology evidence="1">Multi-pass membrane protein</topology>
    </subcellularLocation>
</comment>
<feature type="transmembrane region" description="Helical" evidence="6">
    <location>
        <begin position="75"/>
        <end position="95"/>
    </location>
</feature>
<feature type="transmembrane region" description="Helical" evidence="6">
    <location>
        <begin position="34"/>
        <end position="54"/>
    </location>
</feature>
<dbReference type="EMBL" id="JAUHPW010000010">
    <property type="protein sequence ID" value="MDN4476583.1"/>
    <property type="molecule type" value="Genomic_DNA"/>
</dbReference>
<feature type="transmembrane region" description="Helical" evidence="6">
    <location>
        <begin position="372"/>
        <end position="394"/>
    </location>
</feature>
<evidence type="ECO:0000256" key="5">
    <source>
        <dbReference type="ARBA" id="ARBA00023136"/>
    </source>
</evidence>
<keyword evidence="8" id="KW-1185">Reference proteome</keyword>
<protein>
    <submittedName>
        <fullName evidence="7">ABC transporter permease</fullName>
    </submittedName>
</protein>
<feature type="transmembrane region" description="Helical" evidence="6">
    <location>
        <begin position="192"/>
        <end position="211"/>
    </location>
</feature>
<dbReference type="Proteomes" id="UP001172728">
    <property type="component" value="Unassembled WGS sequence"/>
</dbReference>
<evidence type="ECO:0000313" key="8">
    <source>
        <dbReference type="Proteomes" id="UP001172728"/>
    </source>
</evidence>
<organism evidence="7 8">
    <name type="scientific">Demequina litoralis</name>
    <dbReference type="NCBI Taxonomy" id="3051660"/>
    <lineage>
        <taxon>Bacteria</taxon>
        <taxon>Bacillati</taxon>
        <taxon>Actinomycetota</taxon>
        <taxon>Actinomycetes</taxon>
        <taxon>Micrococcales</taxon>
        <taxon>Demequinaceae</taxon>
        <taxon>Demequina</taxon>
    </lineage>
</organism>
<feature type="transmembrane region" description="Helical" evidence="6">
    <location>
        <begin position="243"/>
        <end position="263"/>
    </location>
</feature>
<comment type="caution">
    <text evidence="7">The sequence shown here is derived from an EMBL/GenBank/DDBJ whole genome shotgun (WGS) entry which is preliminary data.</text>
</comment>
<name>A0ABT8GBS8_9MICO</name>
<dbReference type="Pfam" id="PF02653">
    <property type="entry name" value="BPD_transp_2"/>
    <property type="match status" value="1"/>
</dbReference>